<gene>
    <name evidence="1" type="ORF">OE105_06450</name>
</gene>
<dbReference type="KEGG" id="fhl:OE105_06450"/>
<proteinExistence type="predicted"/>
<name>A0A9E8M1L9_9BACI</name>
<evidence type="ECO:0000313" key="1">
    <source>
        <dbReference type="EMBL" id="WAA13737.1"/>
    </source>
</evidence>
<dbReference type="EMBL" id="CP106877">
    <property type="protein sequence ID" value="WAA13737.1"/>
    <property type="molecule type" value="Genomic_DNA"/>
</dbReference>
<dbReference type="PIRSF" id="PIRSF036698">
    <property type="entry name" value="UCP036698"/>
    <property type="match status" value="1"/>
</dbReference>
<accession>A0A9E8M1L9</accession>
<evidence type="ECO:0000313" key="2">
    <source>
        <dbReference type="Proteomes" id="UP001164726"/>
    </source>
</evidence>
<organism evidence="1 2">
    <name type="scientific">Fervidibacillus halotolerans</name>
    <dbReference type="NCBI Taxonomy" id="2980027"/>
    <lineage>
        <taxon>Bacteria</taxon>
        <taxon>Bacillati</taxon>
        <taxon>Bacillota</taxon>
        <taxon>Bacilli</taxon>
        <taxon>Bacillales</taxon>
        <taxon>Bacillaceae</taxon>
        <taxon>Fervidibacillus</taxon>
    </lineage>
</organism>
<protein>
    <submittedName>
        <fullName evidence="1">YpmA family protein</fullName>
    </submittedName>
</protein>
<dbReference type="RefSeq" id="WP_275421929.1">
    <property type="nucleotide sequence ID" value="NZ_CP106877.1"/>
</dbReference>
<keyword evidence="2" id="KW-1185">Reference proteome</keyword>
<dbReference type="Pfam" id="PF14084">
    <property type="entry name" value="DUF4264"/>
    <property type="match status" value="1"/>
</dbReference>
<dbReference type="InterPro" id="IPR012190">
    <property type="entry name" value="UCP036698"/>
</dbReference>
<dbReference type="AlphaFoldDB" id="A0A9E8M1L9"/>
<sequence length="56" mass="6533">MENKMEILSSIKIDYSDQLYKMVDLLNRTLKKEGFIFGLALDQEDGNKAIFTIYRA</sequence>
<dbReference type="Proteomes" id="UP001164726">
    <property type="component" value="Chromosome"/>
</dbReference>
<reference evidence="1" key="1">
    <citation type="submission" date="2022-09" db="EMBL/GenBank/DDBJ databases">
        <title>Complete Genomes of Fervidibacillus albus and Fervidibacillus halotolerans isolated from tidal flat sediments.</title>
        <authorList>
            <person name="Kwon K.K."/>
            <person name="Yang S.-H."/>
            <person name="Park M.J."/>
            <person name="Oh H.-M."/>
        </authorList>
    </citation>
    <scope>NUCLEOTIDE SEQUENCE</scope>
    <source>
        <strain evidence="1">MEBiC13594</strain>
    </source>
</reference>